<sequence length="248" mass="28503">MAMRTTTCRHWRGSRGWSSCDLLNKLPEELLYCIFQYFAPRPLPTETDKPPTSLDRANLQIQRIALPLLYRNIPLYHITGPNLEIPVPKNGSRLIRTLSERSILGTYVRSFNLADAVRSYSELTEEDVKKACNETRAIGWTRSMDTYRAYINNTSEEGRIVRRLVFRDDVDILSVYVGRILKLMPGLEMVNLGPMWRFGNPQNLLNYLIDMAHPDLSQVAARTFNNNLRVLRSTTGQNLLALYPILSL</sequence>
<evidence type="ECO:0000313" key="1">
    <source>
        <dbReference type="EMBL" id="KAF1959710.1"/>
    </source>
</evidence>
<protein>
    <submittedName>
        <fullName evidence="1">Uncharacterized protein</fullName>
    </submittedName>
</protein>
<name>A0A6A5U5V8_9PLEO</name>
<gene>
    <name evidence="1" type="ORF">CC80DRAFT_545151</name>
</gene>
<proteinExistence type="predicted"/>
<keyword evidence="2" id="KW-1185">Reference proteome</keyword>
<reference evidence="1" key="1">
    <citation type="journal article" date="2020" name="Stud. Mycol.">
        <title>101 Dothideomycetes genomes: a test case for predicting lifestyles and emergence of pathogens.</title>
        <authorList>
            <person name="Haridas S."/>
            <person name="Albert R."/>
            <person name="Binder M."/>
            <person name="Bloem J."/>
            <person name="Labutti K."/>
            <person name="Salamov A."/>
            <person name="Andreopoulos B."/>
            <person name="Baker S."/>
            <person name="Barry K."/>
            <person name="Bills G."/>
            <person name="Bluhm B."/>
            <person name="Cannon C."/>
            <person name="Castanera R."/>
            <person name="Culley D."/>
            <person name="Daum C."/>
            <person name="Ezra D."/>
            <person name="Gonzalez J."/>
            <person name="Henrissat B."/>
            <person name="Kuo A."/>
            <person name="Liang C."/>
            <person name="Lipzen A."/>
            <person name="Lutzoni F."/>
            <person name="Magnuson J."/>
            <person name="Mondo S."/>
            <person name="Nolan M."/>
            <person name="Ohm R."/>
            <person name="Pangilinan J."/>
            <person name="Park H.-J."/>
            <person name="Ramirez L."/>
            <person name="Alfaro M."/>
            <person name="Sun H."/>
            <person name="Tritt A."/>
            <person name="Yoshinaga Y."/>
            <person name="Zwiers L.-H."/>
            <person name="Turgeon B."/>
            <person name="Goodwin S."/>
            <person name="Spatafora J."/>
            <person name="Crous P."/>
            <person name="Grigoriev I."/>
        </authorList>
    </citation>
    <scope>NUCLEOTIDE SEQUENCE</scope>
    <source>
        <strain evidence="1">CBS 675.92</strain>
    </source>
</reference>
<accession>A0A6A5U5V8</accession>
<dbReference type="EMBL" id="ML976984">
    <property type="protein sequence ID" value="KAF1959710.1"/>
    <property type="molecule type" value="Genomic_DNA"/>
</dbReference>
<organism evidence="1 2">
    <name type="scientific">Byssothecium circinans</name>
    <dbReference type="NCBI Taxonomy" id="147558"/>
    <lineage>
        <taxon>Eukaryota</taxon>
        <taxon>Fungi</taxon>
        <taxon>Dikarya</taxon>
        <taxon>Ascomycota</taxon>
        <taxon>Pezizomycotina</taxon>
        <taxon>Dothideomycetes</taxon>
        <taxon>Pleosporomycetidae</taxon>
        <taxon>Pleosporales</taxon>
        <taxon>Massarineae</taxon>
        <taxon>Massarinaceae</taxon>
        <taxon>Byssothecium</taxon>
    </lineage>
</organism>
<evidence type="ECO:0000313" key="2">
    <source>
        <dbReference type="Proteomes" id="UP000800035"/>
    </source>
</evidence>
<dbReference type="Proteomes" id="UP000800035">
    <property type="component" value="Unassembled WGS sequence"/>
</dbReference>
<dbReference type="AlphaFoldDB" id="A0A6A5U5V8"/>